<comment type="subcellular location">
    <subcellularLocation>
        <location evidence="1">Secreted</location>
    </subcellularLocation>
</comment>
<dbReference type="AlphaFoldDB" id="A0AA48M2S7"/>
<organism evidence="4">
    <name type="scientific">freshwater sediment metagenome</name>
    <dbReference type="NCBI Taxonomy" id="556182"/>
    <lineage>
        <taxon>unclassified sequences</taxon>
        <taxon>metagenomes</taxon>
        <taxon>ecological metagenomes</taxon>
    </lineage>
</organism>
<dbReference type="InterPro" id="IPR019791">
    <property type="entry name" value="Haem_peroxidase_animal"/>
</dbReference>
<evidence type="ECO:0008006" key="5">
    <source>
        <dbReference type="Google" id="ProtNLM"/>
    </source>
</evidence>
<name>A0AA48M2S7_9ZZZZ</name>
<dbReference type="InterPro" id="IPR037120">
    <property type="entry name" value="Haem_peroxidase_sf_animal"/>
</dbReference>
<evidence type="ECO:0000313" key="4">
    <source>
        <dbReference type="EMBL" id="CAJ0888968.1"/>
    </source>
</evidence>
<dbReference type="GO" id="GO:0005576">
    <property type="term" value="C:extracellular region"/>
    <property type="evidence" value="ECO:0007669"/>
    <property type="project" value="UniProtKB-SubCell"/>
</dbReference>
<protein>
    <recommendedName>
        <fullName evidence="5">Heme peroxidase</fullName>
    </recommendedName>
</protein>
<proteinExistence type="predicted"/>
<evidence type="ECO:0000256" key="3">
    <source>
        <dbReference type="ARBA" id="ARBA00023180"/>
    </source>
</evidence>
<keyword evidence="2" id="KW-0964">Secreted</keyword>
<dbReference type="EMBL" id="OY288114">
    <property type="protein sequence ID" value="CAJ0888968.1"/>
    <property type="molecule type" value="Genomic_DNA"/>
</dbReference>
<dbReference type="PROSITE" id="PS50292">
    <property type="entry name" value="PEROXIDASE_3"/>
    <property type="match status" value="1"/>
</dbReference>
<dbReference type="GO" id="GO:0006979">
    <property type="term" value="P:response to oxidative stress"/>
    <property type="evidence" value="ECO:0007669"/>
    <property type="project" value="InterPro"/>
</dbReference>
<sequence length="441" mass="48873">MPCPDPNEDVPSFFTYFGQFVDHDMTLDTLPLPTTFVDPSTIPNNRDPRLNLDSVYGGGPEANPELYADKKHLKVNGRDLPRDPSCLTLNLAVTTSTPCRAILFEGRNDENQVVAQVHVAFLRAHNALIDRGYNFELARQMMRWRYQWIVVHQFLPEVLDPNVYDDVFRQDGTIRTRYFEPKHAFKAVMPVEFAVAAYRFGHSQVRRAYILLKGCGEITPHCGDSDNPKVQVFNGTANDLHGGRQIAADHTIFWPNFLPIEGQPTTGQPLTGQVAANTSRKIDTLLSSGLFTLPAGAEPDASSFSILAQRNIQRAREYGLPSGQAVAARLKQDDPSIHVYTNAEIAAAIPRLSGLNDPAYKRTTCSACAPETPLWLYILAESKIVRDGRKLGPVGSRIVAEVFGGLLAGDVRSYYRRGWTPPGGSYRAQDLLRDAGVLPQP</sequence>
<dbReference type="InterPro" id="IPR010255">
    <property type="entry name" value="Haem_peroxidase_sf"/>
</dbReference>
<reference evidence="4" key="1">
    <citation type="submission" date="2023-07" db="EMBL/GenBank/DDBJ databases">
        <authorList>
            <person name="Pelsma A.J. K."/>
        </authorList>
    </citation>
    <scope>NUCLEOTIDE SEQUENCE</scope>
</reference>
<dbReference type="GO" id="GO:0020037">
    <property type="term" value="F:heme binding"/>
    <property type="evidence" value="ECO:0007669"/>
    <property type="project" value="InterPro"/>
</dbReference>
<keyword evidence="3" id="KW-0325">Glycoprotein</keyword>
<dbReference type="GO" id="GO:0004601">
    <property type="term" value="F:peroxidase activity"/>
    <property type="evidence" value="ECO:0007669"/>
    <property type="project" value="InterPro"/>
</dbReference>
<dbReference type="Pfam" id="PF03098">
    <property type="entry name" value="An_peroxidase"/>
    <property type="match status" value="1"/>
</dbReference>
<evidence type="ECO:0000256" key="2">
    <source>
        <dbReference type="ARBA" id="ARBA00022525"/>
    </source>
</evidence>
<accession>A0AA48M2S7</accession>
<evidence type="ECO:0000256" key="1">
    <source>
        <dbReference type="ARBA" id="ARBA00004613"/>
    </source>
</evidence>
<dbReference type="PANTHER" id="PTHR11475:SF4">
    <property type="entry name" value="CHORION PEROXIDASE"/>
    <property type="match status" value="1"/>
</dbReference>
<dbReference type="SUPFAM" id="SSF48113">
    <property type="entry name" value="Heme-dependent peroxidases"/>
    <property type="match status" value="1"/>
</dbReference>
<gene>
    <name evidence="4" type="ORF">AMST5_03922</name>
</gene>
<dbReference type="PANTHER" id="PTHR11475">
    <property type="entry name" value="OXIDASE/PEROXIDASE"/>
    <property type="match status" value="1"/>
</dbReference>
<dbReference type="Gene3D" id="1.10.640.10">
    <property type="entry name" value="Haem peroxidase domain superfamily, animal type"/>
    <property type="match status" value="1"/>
</dbReference>